<keyword evidence="5" id="KW-1185">Reference proteome</keyword>
<dbReference type="STRING" id="1423776.FD04_GL000648"/>
<comment type="caution">
    <text evidence="4">The sequence shown here is derived from an EMBL/GenBank/DDBJ whole genome shotgun (WGS) entry which is preliminary data.</text>
</comment>
<keyword evidence="1 2" id="KW-0238">DNA-binding</keyword>
<dbReference type="InterPro" id="IPR009057">
    <property type="entry name" value="Homeodomain-like_sf"/>
</dbReference>
<dbReference type="PROSITE" id="PS50977">
    <property type="entry name" value="HTH_TETR_2"/>
    <property type="match status" value="1"/>
</dbReference>
<dbReference type="SUPFAM" id="SSF46689">
    <property type="entry name" value="Homeodomain-like"/>
    <property type="match status" value="1"/>
</dbReference>
<dbReference type="Pfam" id="PF00440">
    <property type="entry name" value="TetR_N"/>
    <property type="match status" value="1"/>
</dbReference>
<protein>
    <submittedName>
        <fullName evidence="4">Transcriptional regulator</fullName>
    </submittedName>
</protein>
<dbReference type="AlphaFoldDB" id="A0A0R1M4Z9"/>
<evidence type="ECO:0000259" key="3">
    <source>
        <dbReference type="PROSITE" id="PS50977"/>
    </source>
</evidence>
<dbReference type="EMBL" id="AZEE01000027">
    <property type="protein sequence ID" value="KRK98903.1"/>
    <property type="molecule type" value="Genomic_DNA"/>
</dbReference>
<reference evidence="4 5" key="1">
    <citation type="journal article" date="2015" name="Genome Announc.">
        <title>Expanding the biotechnology potential of lactobacilli through comparative genomics of 213 strains and associated genera.</title>
        <authorList>
            <person name="Sun Z."/>
            <person name="Harris H.M."/>
            <person name="McCann A."/>
            <person name="Guo C."/>
            <person name="Argimon S."/>
            <person name="Zhang W."/>
            <person name="Yang X."/>
            <person name="Jeffery I.B."/>
            <person name="Cooney J.C."/>
            <person name="Kagawa T.F."/>
            <person name="Liu W."/>
            <person name="Song Y."/>
            <person name="Salvetti E."/>
            <person name="Wrobel A."/>
            <person name="Rasinkangas P."/>
            <person name="Parkhill J."/>
            <person name="Rea M.C."/>
            <person name="O'Sullivan O."/>
            <person name="Ritari J."/>
            <person name="Douillard F.P."/>
            <person name="Paul Ross R."/>
            <person name="Yang R."/>
            <person name="Briner A.E."/>
            <person name="Felis G.E."/>
            <person name="de Vos W.M."/>
            <person name="Barrangou R."/>
            <person name="Klaenhammer T.R."/>
            <person name="Caufield P.W."/>
            <person name="Cui Y."/>
            <person name="Zhang H."/>
            <person name="O'Toole P.W."/>
        </authorList>
    </citation>
    <scope>NUCLEOTIDE SEQUENCE [LARGE SCALE GENOMIC DNA]</scope>
    <source>
        <strain evidence="4 5">DSM 19909</strain>
    </source>
</reference>
<dbReference type="PANTHER" id="PTHR43479:SF7">
    <property type="entry name" value="TETR-FAMILY TRANSCRIPTIONAL REGULATOR"/>
    <property type="match status" value="1"/>
</dbReference>
<dbReference type="PATRIC" id="fig|1423776.4.peg.651"/>
<name>A0A0R1M4Z9_9LACO</name>
<evidence type="ECO:0000313" key="4">
    <source>
        <dbReference type="EMBL" id="KRK98903.1"/>
    </source>
</evidence>
<accession>A0A0R1M4Z9</accession>
<evidence type="ECO:0000256" key="2">
    <source>
        <dbReference type="PROSITE-ProRule" id="PRU00335"/>
    </source>
</evidence>
<dbReference type="InterPro" id="IPR001647">
    <property type="entry name" value="HTH_TetR"/>
</dbReference>
<gene>
    <name evidence="4" type="ORF">FD04_GL000648</name>
</gene>
<dbReference type="OrthoDB" id="9810250at2"/>
<feature type="DNA-binding region" description="H-T-H motif" evidence="2">
    <location>
        <begin position="33"/>
        <end position="52"/>
    </location>
</feature>
<dbReference type="PANTHER" id="PTHR43479">
    <property type="entry name" value="ACREF/ENVCD OPERON REPRESSOR-RELATED"/>
    <property type="match status" value="1"/>
</dbReference>
<dbReference type="GO" id="GO:0003677">
    <property type="term" value="F:DNA binding"/>
    <property type="evidence" value="ECO:0007669"/>
    <property type="project" value="UniProtKB-UniRule"/>
</dbReference>
<organism evidence="4 5">
    <name type="scientific">Secundilactobacillus odoratitofui DSM 19909 = JCM 15043</name>
    <dbReference type="NCBI Taxonomy" id="1423776"/>
    <lineage>
        <taxon>Bacteria</taxon>
        <taxon>Bacillati</taxon>
        <taxon>Bacillota</taxon>
        <taxon>Bacilli</taxon>
        <taxon>Lactobacillales</taxon>
        <taxon>Lactobacillaceae</taxon>
        <taxon>Secundilactobacillus</taxon>
    </lineage>
</organism>
<evidence type="ECO:0000256" key="1">
    <source>
        <dbReference type="ARBA" id="ARBA00023125"/>
    </source>
</evidence>
<dbReference type="Gene3D" id="1.10.357.10">
    <property type="entry name" value="Tetracycline Repressor, domain 2"/>
    <property type="match status" value="1"/>
</dbReference>
<evidence type="ECO:0000313" key="5">
    <source>
        <dbReference type="Proteomes" id="UP000051160"/>
    </source>
</evidence>
<dbReference type="Proteomes" id="UP000051160">
    <property type="component" value="Unassembled WGS sequence"/>
</dbReference>
<dbReference type="RefSeq" id="WP_056947438.1">
    <property type="nucleotide sequence ID" value="NZ_AZEE01000027.1"/>
</dbReference>
<sequence length="195" mass="22965">MTEKQDLRVRRTNEQITKAFFVLLKEKGFKAMTVQDISKHARIGRSTFYSHYYDKYDLLEKLVAEYTDVFRVIVDQRFSIHTPEIGSNTVKVLILALTQYREILLQLFDIHTETADLERNFKQILRETAYDYFQRVELPDKIQLPLDYLSDLYASNVMLFLLWQLRNGKNDSVIQFGDRLQEFVLNPANGLDGSL</sequence>
<proteinExistence type="predicted"/>
<feature type="domain" description="HTH tetR-type" evidence="3">
    <location>
        <begin position="10"/>
        <end position="70"/>
    </location>
</feature>
<dbReference type="InterPro" id="IPR050624">
    <property type="entry name" value="HTH-type_Tx_Regulator"/>
</dbReference>